<dbReference type="EMBL" id="ADBY01000029">
    <property type="protein sequence ID" value="EFE96669.1"/>
    <property type="molecule type" value="Genomic_DNA"/>
</dbReference>
<reference evidence="2 3" key="1">
    <citation type="submission" date="2010-01" db="EMBL/GenBank/DDBJ databases">
        <authorList>
            <person name="Muzny D."/>
            <person name="Qin X."/>
            <person name="Deng J."/>
            <person name="Jiang H."/>
            <person name="Liu Y."/>
            <person name="Qu J."/>
            <person name="Song X.-Z."/>
            <person name="Zhang L."/>
            <person name="Thornton R."/>
            <person name="Coyle M."/>
            <person name="Francisco L."/>
            <person name="Jackson L."/>
            <person name="Javaid M."/>
            <person name="Korchina V."/>
            <person name="Kovar C."/>
            <person name="Mata R."/>
            <person name="Mathew T."/>
            <person name="Ngo R."/>
            <person name="Nguyen L."/>
            <person name="Nguyen N."/>
            <person name="Okwuonu G."/>
            <person name="Ongeri F."/>
            <person name="Pham C."/>
            <person name="Simmons D."/>
            <person name="Wilczek-Boney K."/>
            <person name="Hale W."/>
            <person name="Jakkamsetti A."/>
            <person name="Pham P."/>
            <person name="Ruth R."/>
            <person name="San Lucas F."/>
            <person name="Warren J."/>
            <person name="Zhang J."/>
            <person name="Zhao Z."/>
            <person name="Zhou C."/>
            <person name="Zhu D."/>
            <person name="Lee S."/>
            <person name="Bess C."/>
            <person name="Blankenburg K."/>
            <person name="Forbes L."/>
            <person name="Fu Q."/>
            <person name="Gubbala S."/>
            <person name="Hirani K."/>
            <person name="Jayaseelan J.C."/>
            <person name="Lara F."/>
            <person name="Munidasa M."/>
            <person name="Palculict T."/>
            <person name="Patil S."/>
            <person name="Pu L.-L."/>
            <person name="Saada N."/>
            <person name="Tang L."/>
            <person name="Weissenberger G."/>
            <person name="Zhu Y."/>
            <person name="Hemphill L."/>
            <person name="Shang Y."/>
            <person name="Youmans B."/>
            <person name="Ayvaz T."/>
            <person name="Ross M."/>
            <person name="Santibanez J."/>
            <person name="Aqrawi P."/>
            <person name="Gross S."/>
            <person name="Joshi V."/>
            <person name="Fowler G."/>
            <person name="Nazareth L."/>
            <person name="Reid J."/>
            <person name="Worley K."/>
            <person name="Petrosino J."/>
            <person name="Highlander S."/>
            <person name="Gibbs R."/>
        </authorList>
    </citation>
    <scope>NUCLEOTIDE SEQUENCE [LARGE SCALE GENOMIC DNA]</scope>
    <source>
        <strain evidence="2 3">DSM 4582</strain>
    </source>
</reference>
<protein>
    <submittedName>
        <fullName evidence="2">Uncharacterized protein</fullName>
    </submittedName>
</protein>
<feature type="compositionally biased region" description="Basic and acidic residues" evidence="1">
    <location>
        <begin position="21"/>
        <end position="30"/>
    </location>
</feature>
<dbReference type="AlphaFoldDB" id="D4E0M0"/>
<accession>D4E0M0</accession>
<sequence>MPMVQDFIKNNPDQFFIHEETGETLPDSKEGAISNWNQRNEDGE</sequence>
<evidence type="ECO:0000313" key="2">
    <source>
        <dbReference type="EMBL" id="EFE96669.1"/>
    </source>
</evidence>
<dbReference type="STRING" id="667129.HMPREF0758_1720"/>
<evidence type="ECO:0000256" key="1">
    <source>
        <dbReference type="SAM" id="MobiDB-lite"/>
    </source>
</evidence>
<name>D4E0M0_SEROD</name>
<dbReference type="Proteomes" id="UP000005723">
    <property type="component" value="Unassembled WGS sequence"/>
</dbReference>
<feature type="region of interest" description="Disordered" evidence="1">
    <location>
        <begin position="21"/>
        <end position="44"/>
    </location>
</feature>
<keyword evidence="3" id="KW-1185">Reference proteome</keyword>
<evidence type="ECO:0000313" key="3">
    <source>
        <dbReference type="Proteomes" id="UP000005723"/>
    </source>
</evidence>
<gene>
    <name evidence="2" type="ORF">HMPREF0758_1720</name>
</gene>
<dbReference type="HOGENOM" id="CLU_3221960_0_0_6"/>
<organism evidence="2 3">
    <name type="scientific">Serratia odorifera DSM 4582</name>
    <dbReference type="NCBI Taxonomy" id="667129"/>
    <lineage>
        <taxon>Bacteria</taxon>
        <taxon>Pseudomonadati</taxon>
        <taxon>Pseudomonadota</taxon>
        <taxon>Gammaproteobacteria</taxon>
        <taxon>Enterobacterales</taxon>
        <taxon>Yersiniaceae</taxon>
        <taxon>Serratia</taxon>
    </lineage>
</organism>
<comment type="caution">
    <text evidence="2">The sequence shown here is derived from an EMBL/GenBank/DDBJ whole genome shotgun (WGS) entry which is preliminary data.</text>
</comment>
<proteinExistence type="predicted"/>